<dbReference type="Pfam" id="PF16655">
    <property type="entry name" value="PhoD_N"/>
    <property type="match status" value="1"/>
</dbReference>
<evidence type="ECO:0000259" key="2">
    <source>
        <dbReference type="Pfam" id="PF16655"/>
    </source>
</evidence>
<evidence type="ECO:0000259" key="1">
    <source>
        <dbReference type="Pfam" id="PF09423"/>
    </source>
</evidence>
<dbReference type="SUPFAM" id="SSF56300">
    <property type="entry name" value="Metallo-dependent phosphatases"/>
    <property type="match status" value="1"/>
</dbReference>
<dbReference type="PANTHER" id="PTHR43606:SF2">
    <property type="entry name" value="ALKALINE PHOSPHATASE FAMILY PROTEIN (AFU_ORTHOLOGUE AFUA_5G03860)"/>
    <property type="match status" value="1"/>
</dbReference>
<dbReference type="AlphaFoldDB" id="A0A918GKK7"/>
<protein>
    <submittedName>
        <fullName evidence="3">Alkaline phosphatase</fullName>
    </submittedName>
</protein>
<dbReference type="Gene3D" id="2.60.40.380">
    <property type="entry name" value="Purple acid phosphatase-like, N-terminal"/>
    <property type="match status" value="1"/>
</dbReference>
<dbReference type="InterPro" id="IPR029052">
    <property type="entry name" value="Metallo-depent_PP-like"/>
</dbReference>
<dbReference type="PROSITE" id="PS51318">
    <property type="entry name" value="TAT"/>
    <property type="match status" value="1"/>
</dbReference>
<dbReference type="Proteomes" id="UP000653493">
    <property type="component" value="Unassembled WGS sequence"/>
</dbReference>
<dbReference type="InterPro" id="IPR032093">
    <property type="entry name" value="PhoD_N"/>
</dbReference>
<organism evidence="3 4">
    <name type="scientific">Streptomyces griseoviridis</name>
    <dbReference type="NCBI Taxonomy" id="45398"/>
    <lineage>
        <taxon>Bacteria</taxon>
        <taxon>Bacillati</taxon>
        <taxon>Actinomycetota</taxon>
        <taxon>Actinomycetes</taxon>
        <taxon>Kitasatosporales</taxon>
        <taxon>Streptomycetaceae</taxon>
        <taxon>Streptomyces</taxon>
    </lineage>
</organism>
<evidence type="ECO:0000313" key="3">
    <source>
        <dbReference type="EMBL" id="GGS43328.1"/>
    </source>
</evidence>
<proteinExistence type="predicted"/>
<dbReference type="InterPro" id="IPR038607">
    <property type="entry name" value="PhoD-like_sf"/>
</dbReference>
<gene>
    <name evidence="3" type="ORF">GCM10010238_36270</name>
</gene>
<dbReference type="EMBL" id="BMSL01000009">
    <property type="protein sequence ID" value="GGS43328.1"/>
    <property type="molecule type" value="Genomic_DNA"/>
</dbReference>
<accession>A0A918GKK7</accession>
<feature type="domain" description="Phospholipase D N-terminal" evidence="2">
    <location>
        <begin position="73"/>
        <end position="169"/>
    </location>
</feature>
<dbReference type="InterPro" id="IPR018946">
    <property type="entry name" value="PhoD-like_MPP"/>
</dbReference>
<comment type="caution">
    <text evidence="3">The sequence shown here is derived from an EMBL/GenBank/DDBJ whole genome shotgun (WGS) entry which is preliminary data.</text>
</comment>
<dbReference type="InterPro" id="IPR006311">
    <property type="entry name" value="TAT_signal"/>
</dbReference>
<feature type="domain" description="PhoD-like phosphatase metallophosphatase" evidence="1">
    <location>
        <begin position="182"/>
        <end position="523"/>
    </location>
</feature>
<reference evidence="3" key="2">
    <citation type="submission" date="2020-09" db="EMBL/GenBank/DDBJ databases">
        <authorList>
            <person name="Sun Q."/>
            <person name="Ohkuma M."/>
        </authorList>
    </citation>
    <scope>NUCLEOTIDE SEQUENCE</scope>
    <source>
        <strain evidence="3">JCM 4234</strain>
    </source>
</reference>
<keyword evidence="4" id="KW-1185">Reference proteome</keyword>
<sequence>MAFPGRPRALAEHAFSPHDAVLRAAARHLGRRRFFTVTAAAAALAFSTNLPARGAAAARELDAARLDKDPFTLGVASGDPLPDSVLLWTRLAPEPFAEDGGLGQQRLTVEWELSASEFFAVSVRKGTALAYPEYSHSVHVDVKGLDPGTEYYYRFRAGSFISPVGRTRTAPAAGTDPSSLRLAAVACQAYQDGYYTVHRHLAEEDVDVVFHLGDYLYEYAVNAAGGERGYTGTTLPDVFNRETMTLADYRLRYALYKSDADLQAAHAAHPFVVTWDDHETENNYAGAVPENDVPQDQFLARRAAAYRAYWEHQPLRSAQLPQGPDAQLYRRLHWGTLAQFDILDTRQYRSDQAYDDRPHAPGAESDDPARTITGATQEQWLLDGWKSSGALWNVMPQQVTFSQRKFGLTADATMSMDAWDGYRASRDRVMAGAKAAGVENWLVLTGDVHVAYAFDIKENFDDPDSKTVGTELTCTSVASGKDGAEKPDNWDTYMRANPHMKFYNGKRGMAVVEIGRDSARLDFKTVAAISTPGAALTTAASFITEAGAPGLKPA</sequence>
<reference evidence="3" key="1">
    <citation type="journal article" date="2014" name="Int. J. Syst. Evol. Microbiol.">
        <title>Complete genome sequence of Corynebacterium casei LMG S-19264T (=DSM 44701T), isolated from a smear-ripened cheese.</title>
        <authorList>
            <consortium name="US DOE Joint Genome Institute (JGI-PGF)"/>
            <person name="Walter F."/>
            <person name="Albersmeier A."/>
            <person name="Kalinowski J."/>
            <person name="Ruckert C."/>
        </authorList>
    </citation>
    <scope>NUCLEOTIDE SEQUENCE</scope>
    <source>
        <strain evidence="3">JCM 4234</strain>
    </source>
</reference>
<dbReference type="InterPro" id="IPR052900">
    <property type="entry name" value="Phospholipid_Metab_Enz"/>
</dbReference>
<dbReference type="Pfam" id="PF09423">
    <property type="entry name" value="PhoD"/>
    <property type="match status" value="1"/>
</dbReference>
<evidence type="ECO:0000313" key="4">
    <source>
        <dbReference type="Proteomes" id="UP000653493"/>
    </source>
</evidence>
<dbReference type="CDD" id="cd07389">
    <property type="entry name" value="MPP_PhoD"/>
    <property type="match status" value="1"/>
</dbReference>
<dbReference type="Gene3D" id="3.60.21.70">
    <property type="entry name" value="PhoD-like phosphatase"/>
    <property type="match status" value="1"/>
</dbReference>
<name>A0A918GKK7_STRGD</name>
<dbReference type="PANTHER" id="PTHR43606">
    <property type="entry name" value="PHOSPHATASE, PUTATIVE (AFU_ORTHOLOGUE AFUA_6G08710)-RELATED"/>
    <property type="match status" value="1"/>
</dbReference>